<dbReference type="Gene3D" id="1.25.40.10">
    <property type="entry name" value="Tetratricopeptide repeat domain"/>
    <property type="match status" value="1"/>
</dbReference>
<name>A0ABY3YJS2_9FLAO</name>
<dbReference type="CDD" id="cd00198">
    <property type="entry name" value="vWFA"/>
    <property type="match status" value="1"/>
</dbReference>
<organism evidence="4 5">
    <name type="scientific">Zhouia spongiae</name>
    <dbReference type="NCBI Taxonomy" id="2202721"/>
    <lineage>
        <taxon>Bacteria</taxon>
        <taxon>Pseudomonadati</taxon>
        <taxon>Bacteroidota</taxon>
        <taxon>Flavobacteriia</taxon>
        <taxon>Flavobacteriales</taxon>
        <taxon>Flavobacteriaceae</taxon>
        <taxon>Zhouia</taxon>
    </lineage>
</organism>
<dbReference type="InterPro" id="IPR011990">
    <property type="entry name" value="TPR-like_helical_dom_sf"/>
</dbReference>
<reference evidence="4 5" key="1">
    <citation type="journal article" date="2018" name="Int. J. Syst. Evol. Microbiol.">
        <title>Zhouia spongiae sp. nov., isolated from a marine sponge.</title>
        <authorList>
            <person name="Zhuang L."/>
            <person name="Lin B."/>
            <person name="Qin F."/>
            <person name="Luo L."/>
        </authorList>
    </citation>
    <scope>NUCLEOTIDE SEQUENCE [LARGE SCALE GENOMIC DNA]</scope>
    <source>
        <strain evidence="4 5">HN-Y44</strain>
    </source>
</reference>
<accession>A0ABY3YJS2</accession>
<dbReference type="RefSeq" id="WP_242936469.1">
    <property type="nucleotide sequence ID" value="NZ_CP094326.1"/>
</dbReference>
<gene>
    <name evidence="4" type="ORF">MQE36_13310</name>
</gene>
<feature type="signal peptide" evidence="2">
    <location>
        <begin position="1"/>
        <end position="18"/>
    </location>
</feature>
<evidence type="ECO:0000256" key="2">
    <source>
        <dbReference type="SAM" id="SignalP"/>
    </source>
</evidence>
<feature type="chain" id="PRO_5046721444" evidence="2">
    <location>
        <begin position="19"/>
        <end position="1137"/>
    </location>
</feature>
<dbReference type="InterPro" id="IPR019220">
    <property type="entry name" value="DUF2135"/>
</dbReference>
<keyword evidence="5" id="KW-1185">Reference proteome</keyword>
<feature type="domain" description="VIT" evidence="3">
    <location>
        <begin position="18"/>
        <end position="146"/>
    </location>
</feature>
<dbReference type="PROSITE" id="PS51468">
    <property type="entry name" value="VIT"/>
    <property type="match status" value="1"/>
</dbReference>
<dbReference type="Gene3D" id="3.40.50.410">
    <property type="entry name" value="von Willebrand factor, type A domain"/>
    <property type="match status" value="1"/>
</dbReference>
<protein>
    <submittedName>
        <fullName evidence="4">Carboxypeptidase-like regulatory domain-containing protein</fullName>
    </submittedName>
</protein>
<dbReference type="SUPFAM" id="SSF48452">
    <property type="entry name" value="TPR-like"/>
    <property type="match status" value="1"/>
</dbReference>
<dbReference type="InterPro" id="IPR008969">
    <property type="entry name" value="CarboxyPept-like_regulatory"/>
</dbReference>
<evidence type="ECO:0000256" key="1">
    <source>
        <dbReference type="SAM" id="MobiDB-lite"/>
    </source>
</evidence>
<evidence type="ECO:0000313" key="4">
    <source>
        <dbReference type="EMBL" id="UNY98059.1"/>
    </source>
</evidence>
<sequence>MKKTLYVLFLLLTLPLCSQNSVHVVLNDSSSLRLSGLKIDVQITGNFATTTYDMQFYNERNRTLEGELRFPLGEGQAVSRFAMEVNRELREAAIVEKELARVAFESTVRQNIDPGLLEKTEGNNYKARIYPILPRAHKRVVVSYEQELASSDGVLVYELPLGIDELLDRFSIRMEVRGSNKTPIVSGSDYQQIRFNEKGEGYGFYMEKEKFRPQKPLIVQIFNDKKENKALTYKDYFYLYQQLKPQKRLKEKPESITLLWDASYSMRYRNLEKELKVLDNYFGYLEEAEVSFIAFNNKIQTEKKVMVSRGDWSAVRQLIHETEYDGGTSFNLFNKKELNADEILLFSDGLANLGDFDKKIKTPVYTINSLSAANHGKLSNLAVASGGTYMNLSRMTSAKASELLKYEIFQFLGTRHGKEISEVYPKNVVNVTEDFSISGRFTNASTVTMLFGYGGKVTGEITIPVQAAESNKLVKRLWAKKKLEYLNRNKEASKDAIIALAKAYDLVTDYTSMIILDRIEDYVRYRIEPPMELRREYKSRLALLDEEEAYRREALASRKNMLSENYDDLMTWYRTVFPKKEDREDKVTTSETQPHSDNNPDSGTESSTELPTNEGTPADQNNQTRRATVQRAIDTTKNIVSGIVSDADDDYPLPGANIMVKGKNYGTTADFDGNFSLNAEIGDVLVITYIGYTTREYTIRNASPVMIKIEADHNSLEEVVITGYAPSKEKEVTSEFSGVQTTENDRETFSPHRVSAPIHDTPLYVLDGLEVRNNPLAELSSDDIESIQTLKGINATAVFGARAANGVMIITTKKGKRKNQHQIEELHERIADKIELKSWNPDTPYISILNKEASPEAAYKKYLHIRDEYANSPSFYLDVSDFFDRRERSDLAVTILTNLMEVDLNNHELMKALAYKLEYYKKYDLAVVVYKKILELRPEEPQSYRDLALACEQAGDIQKSFDLLFKIYDGQLLEKDEEERFEGIEQIAYVELSRLVHKYDKQLKLKKSTKNLFKSVEVDVRVVIDWNHNDTDIDLWVIDPSGEKASYDNKLTVKGGRMSEDMTEGYGPEEFMLKTSEKGVYQVLVDYFADNVQKISGPTILKVSLFSHYGKPNEEKKTIIVRLDKEEEELEIGRLSF</sequence>
<feature type="compositionally biased region" description="Polar residues" evidence="1">
    <location>
        <begin position="589"/>
        <end position="627"/>
    </location>
</feature>
<dbReference type="Pfam" id="PF13715">
    <property type="entry name" value="CarbopepD_reg_2"/>
    <property type="match status" value="1"/>
</dbReference>
<dbReference type="InterPro" id="IPR036465">
    <property type="entry name" value="vWFA_dom_sf"/>
</dbReference>
<dbReference type="Pfam" id="PF09906">
    <property type="entry name" value="DUF2135"/>
    <property type="match status" value="1"/>
</dbReference>
<dbReference type="Gene3D" id="2.60.40.1120">
    <property type="entry name" value="Carboxypeptidase-like, regulatory domain"/>
    <property type="match status" value="1"/>
</dbReference>
<feature type="region of interest" description="Disordered" evidence="1">
    <location>
        <begin position="581"/>
        <end position="627"/>
    </location>
</feature>
<dbReference type="NCBIfam" id="TIGR04057">
    <property type="entry name" value="SusC_RagA_signa"/>
    <property type="match status" value="1"/>
</dbReference>
<dbReference type="Proteomes" id="UP000829476">
    <property type="component" value="Chromosome"/>
</dbReference>
<keyword evidence="2" id="KW-0732">Signal</keyword>
<proteinExistence type="predicted"/>
<evidence type="ECO:0000313" key="5">
    <source>
        <dbReference type="Proteomes" id="UP000829476"/>
    </source>
</evidence>
<dbReference type="InterPro" id="IPR037066">
    <property type="entry name" value="Plug_dom_sf"/>
</dbReference>
<dbReference type="PANTHER" id="PTHR45737">
    <property type="entry name" value="VON WILLEBRAND FACTOR A DOMAIN-CONTAINING PROTEIN 5A"/>
    <property type="match status" value="1"/>
</dbReference>
<dbReference type="Pfam" id="PF08487">
    <property type="entry name" value="VIT"/>
    <property type="match status" value="1"/>
</dbReference>
<dbReference type="Gene3D" id="2.60.120.380">
    <property type="match status" value="1"/>
</dbReference>
<dbReference type="SUPFAM" id="SSF56935">
    <property type="entry name" value="Porins"/>
    <property type="match status" value="1"/>
</dbReference>
<evidence type="ECO:0000259" key="3">
    <source>
        <dbReference type="PROSITE" id="PS51468"/>
    </source>
</evidence>
<dbReference type="SUPFAM" id="SSF53300">
    <property type="entry name" value="vWA-like"/>
    <property type="match status" value="1"/>
</dbReference>
<dbReference type="InterPro" id="IPR013694">
    <property type="entry name" value="VIT"/>
</dbReference>
<dbReference type="EMBL" id="CP094326">
    <property type="protein sequence ID" value="UNY98059.1"/>
    <property type="molecule type" value="Genomic_DNA"/>
</dbReference>
<dbReference type="InterPro" id="IPR023997">
    <property type="entry name" value="TonB-dep_OMP_SusC/RagA_CS"/>
</dbReference>
<dbReference type="Gene3D" id="2.170.130.10">
    <property type="entry name" value="TonB-dependent receptor, plug domain"/>
    <property type="match status" value="1"/>
</dbReference>
<dbReference type="PANTHER" id="PTHR45737:SF6">
    <property type="entry name" value="VON WILLEBRAND FACTOR A DOMAIN-CONTAINING PROTEIN 5A"/>
    <property type="match status" value="1"/>
</dbReference>
<dbReference type="SUPFAM" id="SSF49464">
    <property type="entry name" value="Carboxypeptidase regulatory domain-like"/>
    <property type="match status" value="1"/>
</dbReference>